<dbReference type="SUPFAM" id="SSF82171">
    <property type="entry name" value="DPP6 N-terminal domain-like"/>
    <property type="match status" value="1"/>
</dbReference>
<dbReference type="InterPro" id="IPR032812">
    <property type="entry name" value="SbsA_Ig"/>
</dbReference>
<dbReference type="EMBL" id="QHBU01000083">
    <property type="protein sequence ID" value="PZR82073.1"/>
    <property type="molecule type" value="Genomic_DNA"/>
</dbReference>
<name>A0A2W5Z9V7_9BACT</name>
<feature type="domain" description="SbsA Ig-like" evidence="3">
    <location>
        <begin position="58"/>
        <end position="111"/>
    </location>
</feature>
<dbReference type="InterPro" id="IPR011042">
    <property type="entry name" value="6-blade_b-propeller_TolB-like"/>
</dbReference>
<comment type="caution">
    <text evidence="4">The sequence shown here is derived from an EMBL/GenBank/DDBJ whole genome shotgun (WGS) entry which is preliminary data.</text>
</comment>
<keyword evidence="2" id="KW-1133">Transmembrane helix</keyword>
<organism evidence="4 5">
    <name type="scientific">Candidatus Aeolococcus gillhamiae</name>
    <dbReference type="NCBI Taxonomy" id="3127015"/>
    <lineage>
        <taxon>Bacteria</taxon>
        <taxon>Bacillati</taxon>
        <taxon>Candidatus Dormiibacterota</taxon>
        <taxon>Candidatus Dormibacteria</taxon>
        <taxon>Candidatus Aeolococcales</taxon>
        <taxon>Candidatus Aeolococcaceae</taxon>
        <taxon>Candidatus Aeolococcus</taxon>
    </lineage>
</organism>
<reference evidence="4 5" key="1">
    <citation type="journal article" date="2017" name="Nature">
        <title>Atmospheric trace gases support primary production in Antarctic desert surface soil.</title>
        <authorList>
            <person name="Ji M."/>
            <person name="Greening C."/>
            <person name="Vanwonterghem I."/>
            <person name="Carere C.R."/>
            <person name="Bay S.K."/>
            <person name="Steen J.A."/>
            <person name="Montgomery K."/>
            <person name="Lines T."/>
            <person name="Beardall J."/>
            <person name="van Dorst J."/>
            <person name="Snape I."/>
            <person name="Stott M.B."/>
            <person name="Hugenholtz P."/>
            <person name="Ferrari B.C."/>
        </authorList>
    </citation>
    <scope>NUCLEOTIDE SEQUENCE [LARGE SCALE GENOMIC DNA]</scope>
    <source>
        <strain evidence="4">RRmetagenome_bin12</strain>
    </source>
</reference>
<proteinExistence type="predicted"/>
<dbReference type="Pfam" id="PF07676">
    <property type="entry name" value="PD40"/>
    <property type="match status" value="1"/>
</dbReference>
<accession>A0A2W5Z9V7</accession>
<sequence length="618" mass="62090">MTARAAASTQRRSCPGRPSALVVSAAAKHPRLQGTARLLVGVLVGGALAVALSSCFAAPPQIISLEPNRGSTSVPADSTVRVVFDRAVAHASVVGRFSVIATPTTAQTVSPAIPGCDFSTVFAAATTAPCWIHWLDPQPGFELIHQGAVFRPATRYTFTLAGGFADAQGDRNDLDHHWDLTTAAAPLVSASTPADRGSDVAVDTRLAVSFSAPMDAPSTAGAIALLPVVPGTRVVRNLNDHSRFVILPGQMLAPRTTYSISVGGSARGEDEQFVGLPTVVRFTTGARLESTHAVVLAGLAAEDPTQVMLPALAPAAPGEPSAAPVVLTAPRCALAIGCGAVASGTPLLTYTAAAVSPDGSHVAVVVRNVTARTSSLQVIDTIDGAVLEDLPAGTLPSWSPDGAQLAFATPTGVDLLDLRSGAVSAVAAQTSLVAPPLWVKTTTLVLSTAASATTPAAVELVNRQLQARYSLPGAPGASIAAAVSPGGARIALGTATGGVLVVPAPGAPGSAQTLAGHLQPLGFAGEGTLVAVNTSSAAAQLLRISVVGGDTTVVVLGAGTTDLSSVRVAPDGRRLVCLAVDAHGVRQAYVASADGSGELAMTRFLSGGLEARSVGFSD</sequence>
<dbReference type="AlphaFoldDB" id="A0A2W5Z9V7"/>
<feature type="transmembrane region" description="Helical" evidence="2">
    <location>
        <begin position="38"/>
        <end position="59"/>
    </location>
</feature>
<keyword evidence="2" id="KW-0472">Membrane</keyword>
<gene>
    <name evidence="4" type="ORF">DLM65_04610</name>
</gene>
<feature type="domain" description="SbsA Ig-like" evidence="3">
    <location>
        <begin position="185"/>
        <end position="284"/>
    </location>
</feature>
<evidence type="ECO:0000313" key="5">
    <source>
        <dbReference type="Proteomes" id="UP000248724"/>
    </source>
</evidence>
<evidence type="ECO:0000256" key="1">
    <source>
        <dbReference type="ARBA" id="ARBA00022729"/>
    </source>
</evidence>
<dbReference type="Gene3D" id="2.120.10.30">
    <property type="entry name" value="TolB, C-terminal domain"/>
    <property type="match status" value="2"/>
</dbReference>
<keyword evidence="2" id="KW-0812">Transmembrane</keyword>
<dbReference type="Proteomes" id="UP000248724">
    <property type="component" value="Unassembled WGS sequence"/>
</dbReference>
<keyword evidence="1" id="KW-0732">Signal</keyword>
<dbReference type="InterPro" id="IPR011659">
    <property type="entry name" value="WD40"/>
</dbReference>
<dbReference type="Pfam" id="PF13205">
    <property type="entry name" value="Big_5"/>
    <property type="match status" value="2"/>
</dbReference>
<evidence type="ECO:0000313" key="4">
    <source>
        <dbReference type="EMBL" id="PZR82073.1"/>
    </source>
</evidence>
<evidence type="ECO:0000256" key="2">
    <source>
        <dbReference type="SAM" id="Phobius"/>
    </source>
</evidence>
<evidence type="ECO:0000259" key="3">
    <source>
        <dbReference type="Pfam" id="PF13205"/>
    </source>
</evidence>
<protein>
    <recommendedName>
        <fullName evidence="3">SbsA Ig-like domain-containing protein</fullName>
    </recommendedName>
</protein>